<dbReference type="Proteomes" id="UP000664203">
    <property type="component" value="Unassembled WGS sequence"/>
</dbReference>
<gene>
    <name evidence="1" type="ORF">ALECFALPRED_008833</name>
</gene>
<dbReference type="EMBL" id="CAJPDR010000062">
    <property type="protein sequence ID" value="CAF9913479.1"/>
    <property type="molecule type" value="Genomic_DNA"/>
</dbReference>
<reference evidence="1" key="1">
    <citation type="submission" date="2021-03" db="EMBL/GenBank/DDBJ databases">
        <authorList>
            <person name="Tagirdzhanova G."/>
        </authorList>
    </citation>
    <scope>NUCLEOTIDE SEQUENCE</scope>
</reference>
<feature type="non-terminal residue" evidence="1">
    <location>
        <position position="87"/>
    </location>
</feature>
<evidence type="ECO:0000313" key="2">
    <source>
        <dbReference type="Proteomes" id="UP000664203"/>
    </source>
</evidence>
<dbReference type="AlphaFoldDB" id="A0A8H3IH61"/>
<organism evidence="1 2">
    <name type="scientific">Alectoria fallacina</name>
    <dbReference type="NCBI Taxonomy" id="1903189"/>
    <lineage>
        <taxon>Eukaryota</taxon>
        <taxon>Fungi</taxon>
        <taxon>Dikarya</taxon>
        <taxon>Ascomycota</taxon>
        <taxon>Pezizomycotina</taxon>
        <taxon>Lecanoromycetes</taxon>
        <taxon>OSLEUM clade</taxon>
        <taxon>Lecanoromycetidae</taxon>
        <taxon>Lecanorales</taxon>
        <taxon>Lecanorineae</taxon>
        <taxon>Parmeliaceae</taxon>
        <taxon>Alectoria</taxon>
    </lineage>
</organism>
<protein>
    <submittedName>
        <fullName evidence="1">Uncharacterized protein</fullName>
    </submittedName>
</protein>
<name>A0A8H3IH61_9LECA</name>
<accession>A0A8H3IH61</accession>
<comment type="caution">
    <text evidence="1">The sequence shown here is derived from an EMBL/GenBank/DDBJ whole genome shotgun (WGS) entry which is preliminary data.</text>
</comment>
<keyword evidence="2" id="KW-1185">Reference proteome</keyword>
<evidence type="ECO:0000313" key="1">
    <source>
        <dbReference type="EMBL" id="CAF9913479.1"/>
    </source>
</evidence>
<sequence>MPDLKAAALLQTCQSVDDEAFPIFYGSNVSYFKVDTEQPFPGMFRRDALALMTNISLGFSLDWFPNFREHSPESQYDKDIDLAVAAH</sequence>
<proteinExistence type="predicted"/>